<dbReference type="EMBL" id="JXTC01000108">
    <property type="protein sequence ID" value="PON88170.1"/>
    <property type="molecule type" value="Genomic_DNA"/>
</dbReference>
<organism evidence="2 3">
    <name type="scientific">Trema orientale</name>
    <name type="common">Charcoal tree</name>
    <name type="synonym">Celtis orientalis</name>
    <dbReference type="NCBI Taxonomy" id="63057"/>
    <lineage>
        <taxon>Eukaryota</taxon>
        <taxon>Viridiplantae</taxon>
        <taxon>Streptophyta</taxon>
        <taxon>Embryophyta</taxon>
        <taxon>Tracheophyta</taxon>
        <taxon>Spermatophyta</taxon>
        <taxon>Magnoliopsida</taxon>
        <taxon>eudicotyledons</taxon>
        <taxon>Gunneridae</taxon>
        <taxon>Pentapetalae</taxon>
        <taxon>rosids</taxon>
        <taxon>fabids</taxon>
        <taxon>Rosales</taxon>
        <taxon>Cannabaceae</taxon>
        <taxon>Trema</taxon>
    </lineage>
</organism>
<keyword evidence="3" id="KW-1185">Reference proteome</keyword>
<proteinExistence type="predicted"/>
<dbReference type="Proteomes" id="UP000237000">
    <property type="component" value="Unassembled WGS sequence"/>
</dbReference>
<evidence type="ECO:0000313" key="3">
    <source>
        <dbReference type="Proteomes" id="UP000237000"/>
    </source>
</evidence>
<accession>A0A2P5ERI7</accession>
<feature type="region of interest" description="Disordered" evidence="1">
    <location>
        <begin position="1"/>
        <end position="120"/>
    </location>
</feature>
<comment type="caution">
    <text evidence="2">The sequence shown here is derived from an EMBL/GenBank/DDBJ whole genome shotgun (WGS) entry which is preliminary data.</text>
</comment>
<evidence type="ECO:0000313" key="2">
    <source>
        <dbReference type="EMBL" id="PON88170.1"/>
    </source>
</evidence>
<evidence type="ECO:0000256" key="1">
    <source>
        <dbReference type="SAM" id="MobiDB-lite"/>
    </source>
</evidence>
<name>A0A2P5ERI7_TREOI</name>
<feature type="compositionally biased region" description="Polar residues" evidence="1">
    <location>
        <begin position="39"/>
        <end position="58"/>
    </location>
</feature>
<gene>
    <name evidence="2" type="ORF">TorRG33x02_159990</name>
</gene>
<reference evidence="3" key="1">
    <citation type="submission" date="2016-06" db="EMBL/GenBank/DDBJ databases">
        <title>Parallel loss of symbiosis genes in relatives of nitrogen-fixing non-legume Parasponia.</title>
        <authorList>
            <person name="Van Velzen R."/>
            <person name="Holmer R."/>
            <person name="Bu F."/>
            <person name="Rutten L."/>
            <person name="Van Zeijl A."/>
            <person name="Liu W."/>
            <person name="Santuari L."/>
            <person name="Cao Q."/>
            <person name="Sharma T."/>
            <person name="Shen D."/>
            <person name="Roswanjaya Y."/>
            <person name="Wardhani T."/>
            <person name="Kalhor M.S."/>
            <person name="Jansen J."/>
            <person name="Van den Hoogen J."/>
            <person name="Gungor B."/>
            <person name="Hartog M."/>
            <person name="Hontelez J."/>
            <person name="Verver J."/>
            <person name="Yang W.-C."/>
            <person name="Schijlen E."/>
            <person name="Repin R."/>
            <person name="Schilthuizen M."/>
            <person name="Schranz E."/>
            <person name="Heidstra R."/>
            <person name="Miyata K."/>
            <person name="Fedorova E."/>
            <person name="Kohlen W."/>
            <person name="Bisseling T."/>
            <person name="Smit S."/>
            <person name="Geurts R."/>
        </authorList>
    </citation>
    <scope>NUCLEOTIDE SEQUENCE [LARGE SCALE GENOMIC DNA]</scope>
    <source>
        <strain evidence="3">cv. RG33-2</strain>
    </source>
</reference>
<dbReference type="AlphaFoldDB" id="A0A2P5ERI7"/>
<dbReference type="InParanoid" id="A0A2P5ERI7"/>
<sequence length="120" mass="12137">MGGESEVAASLGRPEDSLPPYLIRTAGVSRALGSPVPGRSTTGVSPLGTNTPSHSSPRSVLRVINPGPPDSSSEDTTKHRLAGTLGLARWTAAPPLARDGPAEGPAPEPANKRNATQLGG</sequence>
<protein>
    <submittedName>
        <fullName evidence="2">Uncharacterized protein</fullName>
    </submittedName>
</protein>